<evidence type="ECO:0000313" key="1">
    <source>
        <dbReference type="EMBL" id="HIW86770.1"/>
    </source>
</evidence>
<feature type="non-terminal residue" evidence="1">
    <location>
        <position position="84"/>
    </location>
</feature>
<protein>
    <submittedName>
        <fullName evidence="1">Transcription termination factor</fullName>
    </submittedName>
</protein>
<comment type="caution">
    <text evidence="1">The sequence shown here is derived from an EMBL/GenBank/DDBJ whole genome shotgun (WGS) entry which is preliminary data.</text>
</comment>
<organism evidence="1 2">
    <name type="scientific">Candidatus Onthomorpha intestinigallinarum</name>
    <dbReference type="NCBI Taxonomy" id="2840880"/>
    <lineage>
        <taxon>Bacteria</taxon>
        <taxon>Pseudomonadati</taxon>
        <taxon>Bacteroidota</taxon>
        <taxon>Bacteroidia</taxon>
        <taxon>Bacteroidales</taxon>
        <taxon>Candidatus Onthomorpha</taxon>
    </lineage>
</organism>
<dbReference type="EMBL" id="DXGG01000023">
    <property type="protein sequence ID" value="HIW86770.1"/>
    <property type="molecule type" value="Genomic_DNA"/>
</dbReference>
<name>A0A9D1RG52_9BACT</name>
<dbReference type="AlphaFoldDB" id="A0A9D1RG52"/>
<reference evidence="1" key="1">
    <citation type="journal article" date="2021" name="PeerJ">
        <title>Extensive microbial diversity within the chicken gut microbiome revealed by metagenomics and culture.</title>
        <authorList>
            <person name="Gilroy R."/>
            <person name="Ravi A."/>
            <person name="Getino M."/>
            <person name="Pursley I."/>
            <person name="Horton D.L."/>
            <person name="Alikhan N.F."/>
            <person name="Baker D."/>
            <person name="Gharbi K."/>
            <person name="Hall N."/>
            <person name="Watson M."/>
            <person name="Adriaenssens E.M."/>
            <person name="Foster-Nyarko E."/>
            <person name="Jarju S."/>
            <person name="Secka A."/>
            <person name="Antonio M."/>
            <person name="Oren A."/>
            <person name="Chaudhuri R.R."/>
            <person name="La Ragione R."/>
            <person name="Hildebrand F."/>
            <person name="Pallen M.J."/>
        </authorList>
    </citation>
    <scope>NUCLEOTIDE SEQUENCE</scope>
    <source>
        <strain evidence="1">Gambia16-930</strain>
    </source>
</reference>
<sequence>MLSRHFLRAKVLQALYANKISESTDLKTSIKELTDSISSIYNLEVYLYSALLEIRDIAENQIEDAKTKFLPTEEDLNPNMRFVN</sequence>
<gene>
    <name evidence="1" type="ORF">IAC47_00625</name>
</gene>
<dbReference type="Proteomes" id="UP000824267">
    <property type="component" value="Unassembled WGS sequence"/>
</dbReference>
<reference evidence="1" key="2">
    <citation type="submission" date="2021-04" db="EMBL/GenBank/DDBJ databases">
        <authorList>
            <person name="Gilroy R."/>
        </authorList>
    </citation>
    <scope>NUCLEOTIDE SEQUENCE</scope>
    <source>
        <strain evidence="1">Gambia16-930</strain>
    </source>
</reference>
<accession>A0A9D1RG52</accession>
<proteinExistence type="predicted"/>
<evidence type="ECO:0000313" key="2">
    <source>
        <dbReference type="Proteomes" id="UP000824267"/>
    </source>
</evidence>